<proteinExistence type="inferred from homology"/>
<dbReference type="GO" id="GO:0043190">
    <property type="term" value="C:ATP-binding cassette (ABC) transporter complex"/>
    <property type="evidence" value="ECO:0007669"/>
    <property type="project" value="InterPro"/>
</dbReference>
<keyword evidence="3 6" id="KW-1133">Transmembrane helix</keyword>
<keyword evidence="2 6" id="KW-0812">Transmembrane</keyword>
<feature type="transmembrane region" description="Helical" evidence="6">
    <location>
        <begin position="39"/>
        <end position="61"/>
    </location>
</feature>
<keyword evidence="6" id="KW-0813">Transport</keyword>
<reference evidence="8 11" key="2">
    <citation type="submission" date="2021-01" db="EMBL/GenBank/DDBJ databases">
        <title>Whole genome shotgun sequence of Cellulomonas oligotrophica NBRC 109435.</title>
        <authorList>
            <person name="Komaki H."/>
            <person name="Tamura T."/>
        </authorList>
    </citation>
    <scope>NUCLEOTIDE SEQUENCE [LARGE SCALE GENOMIC DNA]</scope>
    <source>
        <strain evidence="8 11">NBRC 109435</strain>
    </source>
</reference>
<feature type="transmembrane region" description="Helical" evidence="6">
    <location>
        <begin position="129"/>
        <end position="151"/>
    </location>
</feature>
<organism evidence="9 10">
    <name type="scientific">Cellulomonas oligotrophica</name>
    <dbReference type="NCBI Taxonomy" id="931536"/>
    <lineage>
        <taxon>Bacteria</taxon>
        <taxon>Bacillati</taxon>
        <taxon>Actinomycetota</taxon>
        <taxon>Actinomycetes</taxon>
        <taxon>Micrococcales</taxon>
        <taxon>Cellulomonadaceae</taxon>
        <taxon>Cellulomonas</taxon>
    </lineage>
</organism>
<gene>
    <name evidence="9" type="ORF">BKA21_002218</name>
    <name evidence="8" type="ORF">Col01nite_35110</name>
</gene>
<dbReference type="Pfam" id="PF01061">
    <property type="entry name" value="ABC2_membrane"/>
    <property type="match status" value="1"/>
</dbReference>
<dbReference type="Proteomes" id="UP000618382">
    <property type="component" value="Unassembled WGS sequence"/>
</dbReference>
<evidence type="ECO:0000256" key="3">
    <source>
        <dbReference type="ARBA" id="ARBA00022989"/>
    </source>
</evidence>
<keyword evidence="11" id="KW-1185">Reference proteome</keyword>
<keyword evidence="5" id="KW-0046">Antibiotic resistance</keyword>
<keyword evidence="6" id="KW-1003">Cell membrane</keyword>
<evidence type="ECO:0000313" key="11">
    <source>
        <dbReference type="Proteomes" id="UP000618382"/>
    </source>
</evidence>
<evidence type="ECO:0000259" key="7">
    <source>
        <dbReference type="PROSITE" id="PS51012"/>
    </source>
</evidence>
<dbReference type="PANTHER" id="PTHR43229">
    <property type="entry name" value="NODULATION PROTEIN J"/>
    <property type="match status" value="1"/>
</dbReference>
<feature type="transmembrane region" description="Helical" evidence="6">
    <location>
        <begin position="81"/>
        <end position="108"/>
    </location>
</feature>
<dbReference type="InterPro" id="IPR000412">
    <property type="entry name" value="ABC_2_transport"/>
</dbReference>
<protein>
    <recommendedName>
        <fullName evidence="6">Transport permease protein</fullName>
    </recommendedName>
</protein>
<dbReference type="EMBL" id="JACCBK010000001">
    <property type="protein sequence ID" value="NYD86669.1"/>
    <property type="molecule type" value="Genomic_DNA"/>
</dbReference>
<dbReference type="PIRSF" id="PIRSF006648">
    <property type="entry name" value="DrrB"/>
    <property type="match status" value="1"/>
</dbReference>
<dbReference type="GO" id="GO:0140359">
    <property type="term" value="F:ABC-type transporter activity"/>
    <property type="evidence" value="ECO:0007669"/>
    <property type="project" value="InterPro"/>
</dbReference>
<dbReference type="RefSeq" id="WP_140458257.1">
    <property type="nucleotide sequence ID" value="NZ_BAABFI010000001.1"/>
</dbReference>
<keyword evidence="4 6" id="KW-0472">Membrane</keyword>
<dbReference type="GO" id="GO:0046677">
    <property type="term" value="P:response to antibiotic"/>
    <property type="evidence" value="ECO:0007669"/>
    <property type="project" value="UniProtKB-KW"/>
</dbReference>
<dbReference type="PROSITE" id="PS51012">
    <property type="entry name" value="ABC_TM2"/>
    <property type="match status" value="1"/>
</dbReference>
<sequence>MSDQTLVDDPAADARAGGVLPRRFGAWYVAEHQIRSMRAYGWTIVVGSVGSPLVYLLGIGLGLAAFLDQSVADGADGPVSYVWFVAPALMASAAVGVAMDEFTYAVMAGFKWRRMYWGINASPVSPGQLMSGVVIAVVARMLLTVVVYYALVVAFGAVGDPVAGLALPLVGVLGGLAFGLPLLAFTASLADDTGQFAVVQRFVFTPMFLFSGTFYPLDSLPGWLQWVGWVSPLWHASELGRSVSYGSPPGAWPVGVHVAVLLVLAAGGWVLARRAFETRLRG</sequence>
<evidence type="ECO:0000313" key="9">
    <source>
        <dbReference type="EMBL" id="NYD86669.1"/>
    </source>
</evidence>
<dbReference type="EMBL" id="BONN01000016">
    <property type="protein sequence ID" value="GIG34352.1"/>
    <property type="molecule type" value="Genomic_DNA"/>
</dbReference>
<evidence type="ECO:0000256" key="4">
    <source>
        <dbReference type="ARBA" id="ARBA00023136"/>
    </source>
</evidence>
<comment type="caution">
    <text evidence="9">The sequence shown here is derived from an EMBL/GenBank/DDBJ whole genome shotgun (WGS) entry which is preliminary data.</text>
</comment>
<dbReference type="Proteomes" id="UP000577956">
    <property type="component" value="Unassembled WGS sequence"/>
</dbReference>
<dbReference type="InterPro" id="IPR051784">
    <property type="entry name" value="Nod_factor_ABC_transporter"/>
</dbReference>
<feature type="transmembrane region" description="Helical" evidence="6">
    <location>
        <begin position="198"/>
        <end position="217"/>
    </location>
</feature>
<evidence type="ECO:0000256" key="2">
    <source>
        <dbReference type="ARBA" id="ARBA00022692"/>
    </source>
</evidence>
<evidence type="ECO:0000256" key="1">
    <source>
        <dbReference type="ARBA" id="ARBA00004141"/>
    </source>
</evidence>
<dbReference type="InterPro" id="IPR047817">
    <property type="entry name" value="ABC2_TM_bact-type"/>
</dbReference>
<evidence type="ECO:0000256" key="6">
    <source>
        <dbReference type="RuleBase" id="RU361157"/>
    </source>
</evidence>
<dbReference type="InterPro" id="IPR013525">
    <property type="entry name" value="ABC2_TM"/>
</dbReference>
<dbReference type="AlphaFoldDB" id="A0A7Y9FG67"/>
<name>A0A7Y9FG67_9CELL</name>
<reference evidence="9 10" key="1">
    <citation type="submission" date="2020-07" db="EMBL/GenBank/DDBJ databases">
        <title>Sequencing the genomes of 1000 actinobacteria strains.</title>
        <authorList>
            <person name="Klenk H.-P."/>
        </authorList>
    </citation>
    <scope>NUCLEOTIDE SEQUENCE [LARGE SCALE GENOMIC DNA]</scope>
    <source>
        <strain evidence="9 10">DSM 24482</strain>
    </source>
</reference>
<feature type="transmembrane region" description="Helical" evidence="6">
    <location>
        <begin position="251"/>
        <end position="272"/>
    </location>
</feature>
<dbReference type="PANTHER" id="PTHR43229:SF2">
    <property type="entry name" value="NODULATION PROTEIN J"/>
    <property type="match status" value="1"/>
</dbReference>
<evidence type="ECO:0000256" key="5">
    <source>
        <dbReference type="ARBA" id="ARBA00023251"/>
    </source>
</evidence>
<comment type="subcellular location">
    <subcellularLocation>
        <location evidence="6">Cell membrane</location>
        <topology evidence="6">Multi-pass membrane protein</topology>
    </subcellularLocation>
    <subcellularLocation>
        <location evidence="1">Membrane</location>
        <topology evidence="1">Multi-pass membrane protein</topology>
    </subcellularLocation>
</comment>
<feature type="transmembrane region" description="Helical" evidence="6">
    <location>
        <begin position="163"/>
        <end position="186"/>
    </location>
</feature>
<comment type="similarity">
    <text evidence="6">Belongs to the ABC-2 integral membrane protein family.</text>
</comment>
<accession>A0A7Y9FG67</accession>
<evidence type="ECO:0000313" key="8">
    <source>
        <dbReference type="EMBL" id="GIG34352.1"/>
    </source>
</evidence>
<evidence type="ECO:0000313" key="10">
    <source>
        <dbReference type="Proteomes" id="UP000577956"/>
    </source>
</evidence>
<dbReference type="PRINTS" id="PR00164">
    <property type="entry name" value="ABC2TRNSPORT"/>
</dbReference>
<feature type="domain" description="ABC transmembrane type-2" evidence="7">
    <location>
        <begin position="43"/>
        <end position="279"/>
    </location>
</feature>